<dbReference type="EMBL" id="CP023275">
    <property type="protein sequence ID" value="ATB68211.1"/>
    <property type="molecule type" value="Genomic_DNA"/>
</dbReference>
<protein>
    <submittedName>
        <fullName evidence="2">Hydrolase</fullName>
        <ecNumber evidence="2">3.5.1.111</ecNumber>
    </submittedName>
</protein>
<reference evidence="3" key="1">
    <citation type="submission" date="2017-09" db="EMBL/GenBank/DDBJ databases">
        <title>The complete genome of Sulfurospirillum sp. JPD-1.</title>
        <authorList>
            <person name="Goris T."/>
        </authorList>
    </citation>
    <scope>NUCLEOTIDE SEQUENCE [LARGE SCALE GENOMIC DNA]</scope>
    <source>
        <strain evidence="3">JPD-1</strain>
    </source>
</reference>
<organism evidence="2 3">
    <name type="scientific">Sulfurospirillum diekertiae</name>
    <dbReference type="NCBI Taxonomy" id="1854492"/>
    <lineage>
        <taxon>Bacteria</taxon>
        <taxon>Pseudomonadati</taxon>
        <taxon>Campylobacterota</taxon>
        <taxon>Epsilonproteobacteria</taxon>
        <taxon>Campylobacterales</taxon>
        <taxon>Sulfurospirillaceae</taxon>
        <taxon>Sulfurospirillum</taxon>
    </lineage>
</organism>
<dbReference type="PANTHER" id="PTHR47799:SF1">
    <property type="entry name" value="OMEGA-AMIDASE YAFV"/>
    <property type="match status" value="1"/>
</dbReference>
<dbReference type="InterPro" id="IPR003010">
    <property type="entry name" value="C-N_Hydrolase"/>
</dbReference>
<keyword evidence="2" id="KW-0378">Hydrolase</keyword>
<evidence type="ECO:0000313" key="3">
    <source>
        <dbReference type="Proteomes" id="UP000217349"/>
    </source>
</evidence>
<gene>
    <name evidence="2" type="ORF">SJPD1_0081</name>
</gene>
<evidence type="ECO:0000313" key="2">
    <source>
        <dbReference type="EMBL" id="ATB68211.1"/>
    </source>
</evidence>
<accession>A0A290HAH9</accession>
<dbReference type="KEGG" id="sulj:SJPD1_0081"/>
<dbReference type="Proteomes" id="UP000217349">
    <property type="component" value="Chromosome"/>
</dbReference>
<dbReference type="GO" id="GO:0106008">
    <property type="term" value="F:2-oxoglutaramate amidase activity"/>
    <property type="evidence" value="ECO:0007669"/>
    <property type="project" value="UniProtKB-EC"/>
</dbReference>
<feature type="domain" description="CN hydrolase" evidence="1">
    <location>
        <begin position="15"/>
        <end position="254"/>
    </location>
</feature>
<dbReference type="InterPro" id="IPR052737">
    <property type="entry name" value="Omega-amidase_YafV"/>
</dbReference>
<dbReference type="PROSITE" id="PS50263">
    <property type="entry name" value="CN_HYDROLASE"/>
    <property type="match status" value="1"/>
</dbReference>
<dbReference type="GO" id="GO:0050152">
    <property type="term" value="F:omega-amidase activity"/>
    <property type="evidence" value="ECO:0007669"/>
    <property type="project" value="TreeGrafter"/>
</dbReference>
<evidence type="ECO:0000259" key="1">
    <source>
        <dbReference type="PROSITE" id="PS50263"/>
    </source>
</evidence>
<dbReference type="Gene3D" id="3.60.110.10">
    <property type="entry name" value="Carbon-nitrogen hydrolase"/>
    <property type="match status" value="1"/>
</dbReference>
<name>A0A290HAH9_9BACT</name>
<dbReference type="EC" id="3.5.1.111" evidence="2"/>
<dbReference type="AlphaFoldDB" id="A0A290HAH9"/>
<proteinExistence type="predicted"/>
<dbReference type="InterPro" id="IPR036526">
    <property type="entry name" value="C-N_Hydrolase_sf"/>
</dbReference>
<dbReference type="PANTHER" id="PTHR47799">
    <property type="entry name" value="OMEGA-AMIDASE YAFV"/>
    <property type="match status" value="1"/>
</dbReference>
<sequence length="263" mass="29551">MFLITAKEVSHSMISNPMLCALQFAYEGQSFEENFETLQALLEQTPQNSISLAPELCLSAYSYDKMEEAAEFSATILSKLAKLSVGKTYGLTLIEKIDTKYVNNFKLFHHGKLIYTQSKAKLFTLGEEEHYFSAGNIEEINFVEINGIKIAVLICFELRFPSLWEKIKGADLILIPAYWGKLRKKHFEVLTTALAIANQAYVLCANSADESMAKSSAIISPLGDVTSDDHHNLIMHTFDFHEIKKIRRYLDIGLTHNAANGSI</sequence>
<dbReference type="Pfam" id="PF00795">
    <property type="entry name" value="CN_hydrolase"/>
    <property type="match status" value="1"/>
</dbReference>
<dbReference type="SUPFAM" id="SSF56317">
    <property type="entry name" value="Carbon-nitrogen hydrolase"/>
    <property type="match status" value="1"/>
</dbReference>